<name>A0A9D2DT79_9FIRM</name>
<reference evidence="1" key="2">
    <citation type="submission" date="2021-04" db="EMBL/GenBank/DDBJ databases">
        <authorList>
            <person name="Gilroy R."/>
        </authorList>
    </citation>
    <scope>NUCLEOTIDE SEQUENCE</scope>
    <source>
        <strain evidence="1">14324</strain>
    </source>
</reference>
<comment type="caution">
    <text evidence="1">The sequence shown here is derived from an EMBL/GenBank/DDBJ whole genome shotgun (WGS) entry which is preliminary data.</text>
</comment>
<accession>A0A9D2DT79</accession>
<dbReference type="Proteomes" id="UP000824041">
    <property type="component" value="Unassembled WGS sequence"/>
</dbReference>
<dbReference type="InterPro" id="IPR036735">
    <property type="entry name" value="NGN_dom_sf"/>
</dbReference>
<organism evidence="1 2">
    <name type="scientific">Candidatus Blautia faecigallinarum</name>
    <dbReference type="NCBI Taxonomy" id="2838488"/>
    <lineage>
        <taxon>Bacteria</taxon>
        <taxon>Bacillati</taxon>
        <taxon>Bacillota</taxon>
        <taxon>Clostridia</taxon>
        <taxon>Lachnospirales</taxon>
        <taxon>Lachnospiraceae</taxon>
        <taxon>Blautia</taxon>
    </lineage>
</organism>
<reference evidence="1" key="1">
    <citation type="journal article" date="2021" name="PeerJ">
        <title>Extensive microbial diversity within the chicken gut microbiome revealed by metagenomics and culture.</title>
        <authorList>
            <person name="Gilroy R."/>
            <person name="Ravi A."/>
            <person name="Getino M."/>
            <person name="Pursley I."/>
            <person name="Horton D.L."/>
            <person name="Alikhan N.F."/>
            <person name="Baker D."/>
            <person name="Gharbi K."/>
            <person name="Hall N."/>
            <person name="Watson M."/>
            <person name="Adriaenssens E.M."/>
            <person name="Foster-Nyarko E."/>
            <person name="Jarju S."/>
            <person name="Secka A."/>
            <person name="Antonio M."/>
            <person name="Oren A."/>
            <person name="Chaudhuri R.R."/>
            <person name="La Ragione R."/>
            <person name="Hildebrand F."/>
            <person name="Pallen M.J."/>
        </authorList>
    </citation>
    <scope>NUCLEOTIDE SEQUENCE</scope>
    <source>
        <strain evidence="1">14324</strain>
    </source>
</reference>
<proteinExistence type="predicted"/>
<dbReference type="GO" id="GO:0006354">
    <property type="term" value="P:DNA-templated transcription elongation"/>
    <property type="evidence" value="ECO:0007669"/>
    <property type="project" value="InterPro"/>
</dbReference>
<protein>
    <submittedName>
        <fullName evidence="1">Uncharacterized protein</fullName>
    </submittedName>
</protein>
<dbReference type="Gene3D" id="3.30.70.940">
    <property type="entry name" value="NusG, N-terminal domain"/>
    <property type="match status" value="1"/>
</dbReference>
<sequence length="184" mass="21361">MDGIWYMLHCPKDSERKILHLCRENLNENLIKDVFVFSCERMKRYQGAWHLEKRSLFPDCIFLDGRDPDSLTAALTRIFPHTSFTERADVLTPVSREEQEALRELAGNTYCISMSKGVIREGVTYVTEGPLKGKEQWIRKIDRHKRLALLDAKFFPDISPIPSLWTVEKDNAGEWIVASIKEHP</sequence>
<gene>
    <name evidence="1" type="ORF">IAA21_07860</name>
</gene>
<dbReference type="SUPFAM" id="SSF82679">
    <property type="entry name" value="N-utilization substance G protein NusG, N-terminal domain"/>
    <property type="match status" value="1"/>
</dbReference>
<evidence type="ECO:0000313" key="1">
    <source>
        <dbReference type="EMBL" id="HIZ22691.1"/>
    </source>
</evidence>
<evidence type="ECO:0000313" key="2">
    <source>
        <dbReference type="Proteomes" id="UP000824041"/>
    </source>
</evidence>
<dbReference type="EMBL" id="DXBU01000106">
    <property type="protein sequence ID" value="HIZ22691.1"/>
    <property type="molecule type" value="Genomic_DNA"/>
</dbReference>
<dbReference type="AlphaFoldDB" id="A0A9D2DT79"/>